<protein>
    <submittedName>
        <fullName evidence="5">Glycoside hydrolase</fullName>
    </submittedName>
</protein>
<comment type="similarity">
    <text evidence="2">Belongs to the glycosyl hydrolases 36 family.</text>
</comment>
<dbReference type="EMBL" id="ML119136">
    <property type="protein sequence ID" value="RPB11419.1"/>
    <property type="molecule type" value="Genomic_DNA"/>
</dbReference>
<dbReference type="PANTHER" id="PTHR31268:SF32">
    <property type="entry name" value="GALACTINOL--SUCROSE GALACTOSYLTRANSFERASE 2-RELATED"/>
    <property type="match status" value="1"/>
</dbReference>
<keyword evidence="5" id="KW-0378">Hydrolase</keyword>
<keyword evidence="6" id="KW-1185">Reference proteome</keyword>
<dbReference type="Gene3D" id="3.20.20.70">
    <property type="entry name" value="Aldolase class I"/>
    <property type="match status" value="1"/>
</dbReference>
<comment type="catalytic activity">
    <reaction evidence="1">
        <text>Hydrolysis of terminal, non-reducing alpha-D-galactose residues in alpha-D-galactosides, including galactose oligosaccharides, galactomannans and galactolipids.</text>
        <dbReference type="EC" id="3.2.1.22"/>
    </reaction>
</comment>
<dbReference type="AlphaFoldDB" id="A0A3N4KPR3"/>
<evidence type="ECO:0000256" key="1">
    <source>
        <dbReference type="ARBA" id="ARBA00001255"/>
    </source>
</evidence>
<sequence length="845" mass="94051">MYINVILSPSLGKTTVTKNERGEPVQFVALLETSQDNRYTDEGWTLQLWYSAGAEWQEAEFTPSNDLSLISGFDESSDLKRRAYRLDIYHESIQPLQFTLRFKPEKNSPWIWIKEQSGIADGRLIFQKNYAISSDQFQFDSLFKGTNSNLAIKKASSDVSGTDLYVVSGSALPGTSNVALGAPLLLENFYALVKLSPSWMGPRQGASHFTVDRDAVMAGYVRSDGRHVVILGISGVDNCTTFVQSSDGKIILKTRNDGLVDEHHRAIVATGLEYQRTADAAFYQAREIIRALDIIQDNQDATSWEDNDGPAPLPAWYQTWFDGLAYCTWNGLGSELSEEKIIAALQDLSDNGINVSTLIIDDNWQSLDDNRRWVQFEANKNFPNGLAHTTSEIRKRFKNIKHIAVWHALLGYWEGISPGGAIDTNYKCTTVKWHGGHDVHVVDEPDVSRMYSDFYKFLVGAGVDSVKCDNQAAIDEFDDATVRQRLSRAYQDAFKLHSLKWFSRKVIYCMEHSPYILFRALLPHNGPRVLFRNSDDFFPEIPSSHAWHVFANALNNIFTSHLNGLPDWDMFQSTLPEYAGFHAAARCISGGPIYITDAPGQHDIALIKQMSAVTPQGHTVILRPSRVALPIDPFIAYNSNQLLKVGNSCGTIGGSSFMAVFNISGVENSELISIDDFPGMLLVAKYVIRSHRTGKIGGIYTQGQGKLIRTTLLPRDWEFYTATPVFELAQAGAEKSFYFGIFGVISAMSGAAAIAKQSTKTETKRFMISVTLKTLGTLGFYISDLASRDISNLLITISGQVIPFSTVKKSAQSDTVLEVDIETAWNELGLTSGWSNEVTVIFYIE</sequence>
<name>A0A3N4KPR3_9PEZI</name>
<evidence type="ECO:0000256" key="3">
    <source>
        <dbReference type="ARBA" id="ARBA00023277"/>
    </source>
</evidence>
<dbReference type="InterPro" id="IPR017853">
    <property type="entry name" value="GH"/>
</dbReference>
<comment type="catalytic activity">
    <reaction evidence="4">
        <text>alpha-D-galactosyl-(1-&gt;3)-1D-myo-inositol + sucrose = raffinose + myo-inositol</text>
        <dbReference type="Rhea" id="RHEA:20161"/>
        <dbReference type="ChEBI" id="CHEBI:16634"/>
        <dbReference type="ChEBI" id="CHEBI:17268"/>
        <dbReference type="ChEBI" id="CHEBI:17505"/>
        <dbReference type="ChEBI" id="CHEBI:17992"/>
        <dbReference type="EC" id="2.4.1.82"/>
    </reaction>
</comment>
<reference evidence="5 6" key="1">
    <citation type="journal article" date="2018" name="Nat. Ecol. Evol.">
        <title>Pezizomycetes genomes reveal the molecular basis of ectomycorrhizal truffle lifestyle.</title>
        <authorList>
            <person name="Murat C."/>
            <person name="Payen T."/>
            <person name="Noel B."/>
            <person name="Kuo A."/>
            <person name="Morin E."/>
            <person name="Chen J."/>
            <person name="Kohler A."/>
            <person name="Krizsan K."/>
            <person name="Balestrini R."/>
            <person name="Da Silva C."/>
            <person name="Montanini B."/>
            <person name="Hainaut M."/>
            <person name="Levati E."/>
            <person name="Barry K.W."/>
            <person name="Belfiori B."/>
            <person name="Cichocki N."/>
            <person name="Clum A."/>
            <person name="Dockter R.B."/>
            <person name="Fauchery L."/>
            <person name="Guy J."/>
            <person name="Iotti M."/>
            <person name="Le Tacon F."/>
            <person name="Lindquist E.A."/>
            <person name="Lipzen A."/>
            <person name="Malagnac F."/>
            <person name="Mello A."/>
            <person name="Molinier V."/>
            <person name="Miyauchi S."/>
            <person name="Poulain J."/>
            <person name="Riccioni C."/>
            <person name="Rubini A."/>
            <person name="Sitrit Y."/>
            <person name="Splivallo R."/>
            <person name="Traeger S."/>
            <person name="Wang M."/>
            <person name="Zifcakova L."/>
            <person name="Wipf D."/>
            <person name="Zambonelli A."/>
            <person name="Paolocci F."/>
            <person name="Nowrousian M."/>
            <person name="Ottonello S."/>
            <person name="Baldrian P."/>
            <person name="Spatafora J.W."/>
            <person name="Henrissat B."/>
            <person name="Nagy L.G."/>
            <person name="Aury J.M."/>
            <person name="Wincker P."/>
            <person name="Grigoriev I.V."/>
            <person name="Bonfante P."/>
            <person name="Martin F.M."/>
        </authorList>
    </citation>
    <scope>NUCLEOTIDE SEQUENCE [LARGE SCALE GENOMIC DNA]</scope>
    <source>
        <strain evidence="5 6">CCBAS932</strain>
    </source>
</reference>
<evidence type="ECO:0000256" key="2">
    <source>
        <dbReference type="ARBA" id="ARBA00007240"/>
    </source>
</evidence>
<evidence type="ECO:0000313" key="5">
    <source>
        <dbReference type="EMBL" id="RPB11419.1"/>
    </source>
</evidence>
<dbReference type="Pfam" id="PF05691">
    <property type="entry name" value="Raffinose_syn"/>
    <property type="match status" value="2"/>
</dbReference>
<evidence type="ECO:0000313" key="6">
    <source>
        <dbReference type="Proteomes" id="UP000277580"/>
    </source>
</evidence>
<dbReference type="InterPro" id="IPR013785">
    <property type="entry name" value="Aldolase_TIM"/>
</dbReference>
<dbReference type="OrthoDB" id="4664297at2759"/>
<accession>A0A3N4KPR3</accession>
<proteinExistence type="inferred from homology"/>
<evidence type="ECO:0000256" key="4">
    <source>
        <dbReference type="ARBA" id="ARBA00049426"/>
    </source>
</evidence>
<gene>
    <name evidence="5" type="ORF">P167DRAFT_565980</name>
</gene>
<dbReference type="InterPro" id="IPR008811">
    <property type="entry name" value="Glycosyl_hydrolases_36"/>
</dbReference>
<dbReference type="PANTHER" id="PTHR31268">
    <property type="match status" value="1"/>
</dbReference>
<dbReference type="Proteomes" id="UP000277580">
    <property type="component" value="Unassembled WGS sequence"/>
</dbReference>
<dbReference type="GO" id="GO:0047274">
    <property type="term" value="F:galactinol-sucrose galactosyltransferase activity"/>
    <property type="evidence" value="ECO:0007669"/>
    <property type="project" value="UniProtKB-EC"/>
</dbReference>
<dbReference type="InParanoid" id="A0A3N4KPR3"/>
<dbReference type="GO" id="GO:0004557">
    <property type="term" value="F:alpha-galactosidase activity"/>
    <property type="evidence" value="ECO:0007669"/>
    <property type="project" value="UniProtKB-EC"/>
</dbReference>
<keyword evidence="3" id="KW-0119">Carbohydrate metabolism</keyword>
<dbReference type="SUPFAM" id="SSF51445">
    <property type="entry name" value="(Trans)glycosidases"/>
    <property type="match status" value="1"/>
</dbReference>
<dbReference type="STRING" id="1392247.A0A3N4KPR3"/>
<organism evidence="5 6">
    <name type="scientific">Morchella conica CCBAS932</name>
    <dbReference type="NCBI Taxonomy" id="1392247"/>
    <lineage>
        <taxon>Eukaryota</taxon>
        <taxon>Fungi</taxon>
        <taxon>Dikarya</taxon>
        <taxon>Ascomycota</taxon>
        <taxon>Pezizomycotina</taxon>
        <taxon>Pezizomycetes</taxon>
        <taxon>Pezizales</taxon>
        <taxon>Morchellaceae</taxon>
        <taxon>Morchella</taxon>
    </lineage>
</organism>